<dbReference type="InterPro" id="IPR023631">
    <property type="entry name" value="Amidase_dom"/>
</dbReference>
<dbReference type="KEGG" id="qsa:O6P43_001396"/>
<dbReference type="AlphaFoldDB" id="A0AAD7VN63"/>
<evidence type="ECO:0000313" key="3">
    <source>
        <dbReference type="EMBL" id="KAJ7982251.1"/>
    </source>
</evidence>
<proteinExistence type="predicted"/>
<dbReference type="EMBL" id="JARAOO010000001">
    <property type="protein sequence ID" value="KAJ7982251.1"/>
    <property type="molecule type" value="Genomic_DNA"/>
</dbReference>
<evidence type="ECO:0000313" key="4">
    <source>
        <dbReference type="Proteomes" id="UP001163823"/>
    </source>
</evidence>
<sequence>MATKTYSSPPNNVALFSSLDAFNKSELTSRDLVDYYLKINGIDNKLQSFIELNQDADNQADAADQYFNAGHKGTIVSGIPFLLNDNIATKDDLNTTSGSYALLGSIVPLDAFVVQKLRDAKAVLLGKGSLSEWSGFRDLDAPPGWSARGGQGKNPYNSRAPVGGSSSGPAIAVAAN</sequence>
<keyword evidence="4" id="KW-1185">Reference proteome</keyword>
<dbReference type="SUPFAM" id="SSF75304">
    <property type="entry name" value="Amidase signature (AS) enzymes"/>
    <property type="match status" value="1"/>
</dbReference>
<accession>A0AAD7VN63</accession>
<dbReference type="Pfam" id="PF01425">
    <property type="entry name" value="Amidase"/>
    <property type="match status" value="1"/>
</dbReference>
<gene>
    <name evidence="3" type="ORF">O6P43_001396</name>
</gene>
<dbReference type="Proteomes" id="UP001163823">
    <property type="component" value="Chromosome 1"/>
</dbReference>
<feature type="region of interest" description="Disordered" evidence="1">
    <location>
        <begin position="144"/>
        <end position="176"/>
    </location>
</feature>
<evidence type="ECO:0000256" key="1">
    <source>
        <dbReference type="SAM" id="MobiDB-lite"/>
    </source>
</evidence>
<dbReference type="PANTHER" id="PTHR42678:SF34">
    <property type="entry name" value="OS04G0183300 PROTEIN"/>
    <property type="match status" value="1"/>
</dbReference>
<reference evidence="3 4" key="1">
    <citation type="journal article" date="2023" name="Science">
        <title>Elucidation of the pathway for biosynthesis of saponin adjuvants from the soapbark tree.</title>
        <authorList>
            <person name="Reed J."/>
            <person name="Orme A."/>
            <person name="El-Demerdash A."/>
            <person name="Owen C."/>
            <person name="Martin L.B.B."/>
            <person name="Misra R.C."/>
            <person name="Kikuchi S."/>
            <person name="Rejzek M."/>
            <person name="Martin A.C."/>
            <person name="Harkess A."/>
            <person name="Leebens-Mack J."/>
            <person name="Louveau T."/>
            <person name="Stephenson M.J."/>
            <person name="Osbourn A."/>
        </authorList>
    </citation>
    <scope>NUCLEOTIDE SEQUENCE [LARGE SCALE GENOMIC DNA]</scope>
    <source>
        <strain evidence="3">S10</strain>
    </source>
</reference>
<evidence type="ECO:0000259" key="2">
    <source>
        <dbReference type="Pfam" id="PF01425"/>
    </source>
</evidence>
<dbReference type="InterPro" id="IPR036928">
    <property type="entry name" value="AS_sf"/>
</dbReference>
<comment type="caution">
    <text evidence="3">The sequence shown here is derived from an EMBL/GenBank/DDBJ whole genome shotgun (WGS) entry which is preliminary data.</text>
</comment>
<name>A0AAD7VN63_QUISA</name>
<dbReference type="Gene3D" id="3.90.1300.10">
    <property type="entry name" value="Amidase signature (AS) domain"/>
    <property type="match status" value="1"/>
</dbReference>
<organism evidence="3 4">
    <name type="scientific">Quillaja saponaria</name>
    <name type="common">Soap bark tree</name>
    <dbReference type="NCBI Taxonomy" id="32244"/>
    <lineage>
        <taxon>Eukaryota</taxon>
        <taxon>Viridiplantae</taxon>
        <taxon>Streptophyta</taxon>
        <taxon>Embryophyta</taxon>
        <taxon>Tracheophyta</taxon>
        <taxon>Spermatophyta</taxon>
        <taxon>Magnoliopsida</taxon>
        <taxon>eudicotyledons</taxon>
        <taxon>Gunneridae</taxon>
        <taxon>Pentapetalae</taxon>
        <taxon>rosids</taxon>
        <taxon>fabids</taxon>
        <taxon>Fabales</taxon>
        <taxon>Quillajaceae</taxon>
        <taxon>Quillaja</taxon>
    </lineage>
</organism>
<protein>
    <submittedName>
        <fullName evidence="3">Amidase family protein</fullName>
    </submittedName>
</protein>
<feature type="domain" description="Amidase" evidence="2">
    <location>
        <begin position="32"/>
        <end position="176"/>
    </location>
</feature>
<dbReference type="PANTHER" id="PTHR42678">
    <property type="entry name" value="AMIDASE"/>
    <property type="match status" value="1"/>
</dbReference>